<proteinExistence type="inferred from homology"/>
<dbReference type="Pfam" id="PF05199">
    <property type="entry name" value="GMC_oxred_C"/>
    <property type="match status" value="1"/>
</dbReference>
<dbReference type="GO" id="GO:0008812">
    <property type="term" value="F:choline dehydrogenase activity"/>
    <property type="evidence" value="ECO:0007669"/>
    <property type="project" value="UniProtKB-EC"/>
</dbReference>
<evidence type="ECO:0000256" key="3">
    <source>
        <dbReference type="ARBA" id="ARBA00022630"/>
    </source>
</evidence>
<dbReference type="PIRSF" id="PIRSF000137">
    <property type="entry name" value="Alcohol_oxidase"/>
    <property type="match status" value="1"/>
</dbReference>
<evidence type="ECO:0000256" key="2">
    <source>
        <dbReference type="ARBA" id="ARBA00010790"/>
    </source>
</evidence>
<dbReference type="InterPro" id="IPR012132">
    <property type="entry name" value="GMC_OxRdtase"/>
</dbReference>
<gene>
    <name evidence="9" type="ORF">BDE18_1347</name>
    <name evidence="8" type="ORF">ESD82_15305</name>
</gene>
<dbReference type="GO" id="GO:0050660">
    <property type="term" value="F:flavin adenine dinucleotide binding"/>
    <property type="evidence" value="ECO:0007669"/>
    <property type="project" value="InterPro"/>
</dbReference>
<evidence type="ECO:0000313" key="8">
    <source>
        <dbReference type="EMBL" id="QFG37497.1"/>
    </source>
</evidence>
<dbReference type="InterPro" id="IPR036188">
    <property type="entry name" value="FAD/NAD-bd_sf"/>
</dbReference>
<dbReference type="RefSeq" id="WP_147427982.1">
    <property type="nucleotide sequence ID" value="NZ_CP044426.1"/>
</dbReference>
<dbReference type="InterPro" id="IPR007867">
    <property type="entry name" value="GMC_OxRtase_C"/>
</dbReference>
<feature type="binding site" evidence="5">
    <location>
        <position position="218"/>
    </location>
    <ligand>
        <name>FAD</name>
        <dbReference type="ChEBI" id="CHEBI:57692"/>
    </ligand>
</feature>
<keyword evidence="10" id="KW-1185">Reference proteome</keyword>
<dbReference type="GO" id="GO:0019285">
    <property type="term" value="P:glycine betaine biosynthetic process from choline"/>
    <property type="evidence" value="ECO:0007669"/>
    <property type="project" value="TreeGrafter"/>
</dbReference>
<sequence>MDTADYIIVGAGAAGCVLASRLTEDAGTEVLLLEAGGSDRGLLIAMPAAIPFVYQNKALNWGEQAGPEPWLDGLMIDEKRGRVVGGSTSINAMIFNRGNPRDFDGWRDQGLPGWGWGDVLPYFRKMETFAEGANETRGGDGPLQISRAPARHPLFDVYMRSGEQAGYPRPADHNSGEQEGMHIAQVLIGKGRRCSASDAYLKPAQNRRNLHLRTGAHVARILFRGDRAVGVELTNGETLMAGKEVIVAASTVGAAKLLLLSGVGPADELRQLGLPVVLDQPNVGRNLENHPGVNLQYAARREDTLVAELGLIGQARLGLEWLLFRRGLGASNFFEAGAFLKTHDGADYANLQLEFLPLARRVVNGKVKVFPGFQLWMDLSRPTSRGYVRLRSADPHAAPEIVFNHMQTEADRKDLIRSVRLARDLFSQPAWEGIRGEEVSPGASAQTDAEILDWAKRAIGTSYHPSGTCRMSASPADGVVDACGLVHGLSGLRIVCTAIMPRVTTGNLSAPTYMIAEKLADAIRGRAPFQSQGRPAAKEQ</sequence>
<dbReference type="Proteomes" id="UP000273626">
    <property type="component" value="Unassembled WGS sequence"/>
</dbReference>
<dbReference type="InterPro" id="IPR000172">
    <property type="entry name" value="GMC_OxRdtase_N"/>
</dbReference>
<keyword evidence="4 5" id="KW-0274">FAD</keyword>
<dbReference type="GeneID" id="51371954"/>
<dbReference type="PROSITE" id="PS00623">
    <property type="entry name" value="GMC_OXRED_1"/>
    <property type="match status" value="1"/>
</dbReference>
<reference evidence="8 11" key="2">
    <citation type="submission" date="2019-01" db="EMBL/GenBank/DDBJ databases">
        <title>Complete Genome Sequence and Annotation of the Paracoccus pantotrophus type strain DSM 2944.</title>
        <authorList>
            <person name="Bockwoldt J.A."/>
            <person name="Zimmermann M."/>
            <person name="Tiso T."/>
            <person name="Blank L.M."/>
        </authorList>
    </citation>
    <scope>NUCLEOTIDE SEQUENCE [LARGE SCALE GENOMIC DNA]</scope>
    <source>
        <strain evidence="8 11">DSM 2944</strain>
    </source>
</reference>
<accession>A0AAE6TUN0</accession>
<feature type="domain" description="Glucose-methanol-choline oxidoreductase N-terminal" evidence="7">
    <location>
        <begin position="81"/>
        <end position="104"/>
    </location>
</feature>
<dbReference type="Gene3D" id="3.50.50.60">
    <property type="entry name" value="FAD/NAD(P)-binding domain"/>
    <property type="match status" value="1"/>
</dbReference>
<feature type="binding site" evidence="5">
    <location>
        <position position="83"/>
    </location>
    <ligand>
        <name>FAD</name>
        <dbReference type="ChEBI" id="CHEBI:57692"/>
    </ligand>
</feature>
<keyword evidence="8" id="KW-0560">Oxidoreductase</keyword>
<evidence type="ECO:0000313" key="10">
    <source>
        <dbReference type="Proteomes" id="UP000273626"/>
    </source>
</evidence>
<dbReference type="GO" id="GO:0016020">
    <property type="term" value="C:membrane"/>
    <property type="evidence" value="ECO:0007669"/>
    <property type="project" value="TreeGrafter"/>
</dbReference>
<dbReference type="EC" id="1.1.99.1" evidence="8"/>
<comment type="similarity">
    <text evidence="2 6">Belongs to the GMC oxidoreductase family.</text>
</comment>
<dbReference type="PANTHER" id="PTHR11552:SF147">
    <property type="entry name" value="CHOLINE DEHYDROGENASE, MITOCHONDRIAL"/>
    <property type="match status" value="1"/>
</dbReference>
<dbReference type="EMBL" id="CP044426">
    <property type="protein sequence ID" value="QFG37497.1"/>
    <property type="molecule type" value="Genomic_DNA"/>
</dbReference>
<dbReference type="SUPFAM" id="SSF51905">
    <property type="entry name" value="FAD/NAD(P)-binding domain"/>
    <property type="match status" value="1"/>
</dbReference>
<dbReference type="Proteomes" id="UP000326453">
    <property type="component" value="Chromosome 1"/>
</dbReference>
<dbReference type="SUPFAM" id="SSF54373">
    <property type="entry name" value="FAD-linked reductases, C-terminal domain"/>
    <property type="match status" value="1"/>
</dbReference>
<dbReference type="EMBL" id="RBLI01000001">
    <property type="protein sequence ID" value="RKS52051.1"/>
    <property type="molecule type" value="Genomic_DNA"/>
</dbReference>
<evidence type="ECO:0000313" key="11">
    <source>
        <dbReference type="Proteomes" id="UP000326453"/>
    </source>
</evidence>
<protein>
    <submittedName>
        <fullName evidence="8">Choline dehydrogenase</fullName>
        <ecNumber evidence="8">1.1.99.1</ecNumber>
    </submittedName>
</protein>
<dbReference type="NCBIfam" id="NF002550">
    <property type="entry name" value="PRK02106.1"/>
    <property type="match status" value="1"/>
</dbReference>
<dbReference type="Gene3D" id="3.30.560.10">
    <property type="entry name" value="Glucose Oxidase, domain 3"/>
    <property type="match status" value="1"/>
</dbReference>
<evidence type="ECO:0000259" key="7">
    <source>
        <dbReference type="PROSITE" id="PS00623"/>
    </source>
</evidence>
<evidence type="ECO:0000256" key="4">
    <source>
        <dbReference type="ARBA" id="ARBA00022827"/>
    </source>
</evidence>
<evidence type="ECO:0000256" key="6">
    <source>
        <dbReference type="RuleBase" id="RU003968"/>
    </source>
</evidence>
<dbReference type="KEGG" id="ppan:ESD82_15305"/>
<comment type="cofactor">
    <cofactor evidence="1 5">
        <name>FAD</name>
        <dbReference type="ChEBI" id="CHEBI:57692"/>
    </cofactor>
</comment>
<evidence type="ECO:0000313" key="9">
    <source>
        <dbReference type="EMBL" id="RKS52051.1"/>
    </source>
</evidence>
<reference evidence="9 10" key="1">
    <citation type="submission" date="2018-10" db="EMBL/GenBank/DDBJ databases">
        <title>Genomic Encyclopedia of Archaeal and Bacterial Type Strains, Phase II (KMG-II): from individual species to whole genera.</title>
        <authorList>
            <person name="Goeker M."/>
        </authorList>
    </citation>
    <scope>NUCLEOTIDE SEQUENCE [LARGE SCALE GENOMIC DNA]</scope>
    <source>
        <strain evidence="10">ATCC 35512 / DSM 2944 / CIP 106514 / LMD 82.5 / NBRC 102493 / NCCB 82005 / GB17</strain>
        <strain evidence="9">DSM 2944</strain>
    </source>
</reference>
<name>A0AAE6TUN0_PARPN</name>
<dbReference type="AlphaFoldDB" id="A0AAE6TUN0"/>
<keyword evidence="3 6" id="KW-0285">Flavoprotein</keyword>
<evidence type="ECO:0000256" key="1">
    <source>
        <dbReference type="ARBA" id="ARBA00001974"/>
    </source>
</evidence>
<dbReference type="PANTHER" id="PTHR11552">
    <property type="entry name" value="GLUCOSE-METHANOL-CHOLINE GMC OXIDOREDUCTASE"/>
    <property type="match status" value="1"/>
</dbReference>
<organism evidence="8 11">
    <name type="scientific">Paracoccus pantotrophus</name>
    <name type="common">Thiosphaera pantotropha</name>
    <dbReference type="NCBI Taxonomy" id="82367"/>
    <lineage>
        <taxon>Bacteria</taxon>
        <taxon>Pseudomonadati</taxon>
        <taxon>Pseudomonadota</taxon>
        <taxon>Alphaproteobacteria</taxon>
        <taxon>Rhodobacterales</taxon>
        <taxon>Paracoccaceae</taxon>
        <taxon>Paracoccus</taxon>
    </lineage>
</organism>
<evidence type="ECO:0000256" key="5">
    <source>
        <dbReference type="PIRSR" id="PIRSR000137-2"/>
    </source>
</evidence>
<dbReference type="Pfam" id="PF00732">
    <property type="entry name" value="GMC_oxred_N"/>
    <property type="match status" value="1"/>
</dbReference>